<reference evidence="3 4" key="1">
    <citation type="submission" date="2024-06" db="EMBL/GenBank/DDBJ databases">
        <title>A chromosome-level genome assembly of beet webworm, Loxostege sticticalis.</title>
        <authorList>
            <person name="Zhang Y."/>
        </authorList>
    </citation>
    <scope>NUCLEOTIDE SEQUENCE [LARGE SCALE GENOMIC DNA]</scope>
    <source>
        <strain evidence="3">AQ026</strain>
        <tissue evidence="3">Whole body</tissue>
    </source>
</reference>
<dbReference type="InterPro" id="IPR016024">
    <property type="entry name" value="ARM-type_fold"/>
</dbReference>
<feature type="compositionally biased region" description="Basic and acidic residues" evidence="1">
    <location>
        <begin position="213"/>
        <end position="229"/>
    </location>
</feature>
<feature type="compositionally biased region" description="Low complexity" evidence="1">
    <location>
        <begin position="232"/>
        <end position="245"/>
    </location>
</feature>
<keyword evidence="4" id="KW-1185">Reference proteome</keyword>
<dbReference type="InterPro" id="IPR008942">
    <property type="entry name" value="ENTH_VHS"/>
</dbReference>
<dbReference type="Proteomes" id="UP001549920">
    <property type="component" value="Unassembled WGS sequence"/>
</dbReference>
<dbReference type="Gene3D" id="1.25.40.720">
    <property type="entry name" value="Telomere length regulation protein 2, C-terminal domain"/>
    <property type="match status" value="1"/>
</dbReference>
<feature type="region of interest" description="Disordered" evidence="1">
    <location>
        <begin position="166"/>
        <end position="245"/>
    </location>
</feature>
<dbReference type="SUPFAM" id="SSF48464">
    <property type="entry name" value="ENTH/VHS domain"/>
    <property type="match status" value="1"/>
</dbReference>
<feature type="compositionally biased region" description="Acidic residues" evidence="1">
    <location>
        <begin position="200"/>
        <end position="212"/>
    </location>
</feature>
<dbReference type="Pfam" id="PF01417">
    <property type="entry name" value="ENTH"/>
    <property type="match status" value="1"/>
</dbReference>
<dbReference type="PROSITE" id="PS50942">
    <property type="entry name" value="ENTH"/>
    <property type="match status" value="1"/>
</dbReference>
<dbReference type="SUPFAM" id="SSF48371">
    <property type="entry name" value="ARM repeat"/>
    <property type="match status" value="1"/>
</dbReference>
<sequence length="1491" mass="167211">MDRFISMWKVRELADKVTNVVMNYTEIEGKVREATSDEAWGPTGQQMQELALATFTYEHFPEVMSMLWRRMLHDNRAHWRRTYKCLLLLSYLVRNGSERVVTSAREHIYDLRSLENYTYVDDIGKDQGINVRHKVRELIDFIQDDEKLREERKKAKKNKDKYIGMSSEAAVMGTRSSSGGWGEYSDRSGTTWDEPKERREDEDDYEREDSDGDYGHRKPNKENVYRDAEVISSSPPRRARSPETAASIKSLSISLKSPAKAKPNTPIKKIDLGAAASYGKSAPTPAPTPATTHSNELIDDLFKTCAPTPQAVPAPSSGHASLVLEDDFDPRAGEPKATKESNDFGEFANAFGAPADTNNDGFADFSSAFTSQQPASLVTLPTSAPVSLTPQQNAAPASNLDLLSELSPPPLAPMQGFNALDSLTGQLAATTLQPTVTPGSDTKRPTIQESAHRAIRQLIDTLQAIERIKLESEAMKIRECVRTLRGYLPGPITVQKLCRLDDNIIAGDVLDSYSQALGLIIKVILPHWPLLKEEILPLFVIEESFFLSHEILSVLCGFLKNETDNVVLKSLAYILLKYVMGDAVLTAILDCSCAETTDKNEMYRYRMEWENYVQLLATLPERVANRLQTETPKEFSHENFSYKLIFHVVRSVDYMSESCFHQQIVYDISYLAHFLSKVIIHYNMTDAILKFVDILVGWSANDQSLSKFVRRRLTQTLFHHLNRQAIDCIALILLKKCPIDYRSEEQAIQNILGENIDSNKDWNDILTYRIPFYYKPTDYRDTTIPENLIYYLSTTKKDVAESLSSFILKLASVWADVKFSNVSNIAQHMYISQLLLLAVKYRSIITNRDKKEWDLVELKSILYKGVSKHLRILASDFRCIGMATIEIIFKTLASDDTEKEAAAQLNFDFTTMEESCKEIQNILRNIVTKCLIDPERKIPRSHKVKPIDLKGLLDLVAAKVADDEYKPAQNTMVTCAVKTPEQTKEIVKSIISVKLDALERSGKDETEQLDSDDDLQPYDMSNDVSVTARKRPNYLRDLLEVVVEAKDVETFEASLEAAEELVNKQLKTEDKKLAEDLLNLFVHLEEKYHVENFDSIKFNTVVAIVCSQPKVCAEYLCKEIHTDVGRYSIATKIFMLDALSEAANRIGDIKHHTEDKIKTEIVAKEDENVPAEEIIRRRLINKTRYFHSIRPHPFSKAKRNEFAAVSDYFFYPLVSGFGYKQLSLSHHNLKQDVDSVLLLKYLSVVGNVILAHTPDPKIQMAVISLLASVVLVLPASILKTEFLNVMMEFRSWLSDCLTNIDLTMRFGGAKTESAIFAGQPAPAAPAQAPRARLPPTWAETSSINIDVDNLLAPRSPKAGPAPTINQLKSTPSSPAKIPNIGMAPSNMGMPPSNMGMPPSSMGNMGMAPSSMGMRPSSMGMPPSNMSIPQTNMGMPPSNMSIPQTNMGMPPSNMNVPTMGMPMNVGFPFPTDNLVGAGLNNNRPFANDSFLQ</sequence>
<proteinExistence type="predicted"/>
<organism evidence="3 4">
    <name type="scientific">Loxostege sticticalis</name>
    <name type="common">Beet webworm moth</name>
    <dbReference type="NCBI Taxonomy" id="481309"/>
    <lineage>
        <taxon>Eukaryota</taxon>
        <taxon>Metazoa</taxon>
        <taxon>Ecdysozoa</taxon>
        <taxon>Arthropoda</taxon>
        <taxon>Hexapoda</taxon>
        <taxon>Insecta</taxon>
        <taxon>Pterygota</taxon>
        <taxon>Neoptera</taxon>
        <taxon>Endopterygota</taxon>
        <taxon>Lepidoptera</taxon>
        <taxon>Glossata</taxon>
        <taxon>Ditrysia</taxon>
        <taxon>Pyraloidea</taxon>
        <taxon>Crambidae</taxon>
        <taxon>Pyraustinae</taxon>
        <taxon>Loxostege</taxon>
    </lineage>
</organism>
<dbReference type="Pfam" id="PF10193">
    <property type="entry name" value="Telomere_reg-2"/>
    <property type="match status" value="1"/>
</dbReference>
<evidence type="ECO:0000313" key="3">
    <source>
        <dbReference type="EMBL" id="KAL0861173.1"/>
    </source>
</evidence>
<evidence type="ECO:0000256" key="1">
    <source>
        <dbReference type="SAM" id="MobiDB-lite"/>
    </source>
</evidence>
<feature type="domain" description="ENTH" evidence="2">
    <location>
        <begin position="19"/>
        <end position="152"/>
    </location>
</feature>
<dbReference type="PANTHER" id="PTHR12276">
    <property type="entry name" value="EPSIN/ENT-RELATED"/>
    <property type="match status" value="1"/>
</dbReference>
<dbReference type="CDD" id="cd16989">
    <property type="entry name" value="ENTH_EpsinR"/>
    <property type="match status" value="1"/>
</dbReference>
<accession>A0ABR3H8Q4</accession>
<evidence type="ECO:0000259" key="2">
    <source>
        <dbReference type="PROSITE" id="PS50942"/>
    </source>
</evidence>
<dbReference type="PANTHER" id="PTHR12276:SF45">
    <property type="entry name" value="CLATHRIN INTERACTOR 1"/>
    <property type="match status" value="1"/>
</dbReference>
<gene>
    <name evidence="3" type="ORF">ABMA27_009656</name>
</gene>
<name>A0ABR3H8Q4_LOXSC</name>
<comment type="caution">
    <text evidence="3">The sequence shown here is derived from an EMBL/GenBank/DDBJ whole genome shotgun (WGS) entry which is preliminary data.</text>
</comment>
<evidence type="ECO:0000313" key="4">
    <source>
        <dbReference type="Proteomes" id="UP001549920"/>
    </source>
</evidence>
<dbReference type="SMART" id="SM00273">
    <property type="entry name" value="ENTH"/>
    <property type="match status" value="1"/>
</dbReference>
<dbReference type="InterPro" id="IPR013809">
    <property type="entry name" value="ENTH"/>
</dbReference>
<dbReference type="InterPro" id="IPR019337">
    <property type="entry name" value="Telomere_length_regulation_dom"/>
</dbReference>
<protein>
    <recommendedName>
        <fullName evidence="2">ENTH domain-containing protein</fullName>
    </recommendedName>
</protein>
<dbReference type="InterPro" id="IPR038528">
    <property type="entry name" value="TEL2_C_sf"/>
</dbReference>
<dbReference type="Gene3D" id="1.25.40.90">
    <property type="match status" value="1"/>
</dbReference>
<dbReference type="EMBL" id="JBEUOH010000024">
    <property type="protein sequence ID" value="KAL0861173.1"/>
    <property type="molecule type" value="Genomic_DNA"/>
</dbReference>